<dbReference type="AlphaFoldDB" id="A0A0F9Y5P8"/>
<proteinExistence type="predicted"/>
<organism evidence="2">
    <name type="scientific">marine sediment metagenome</name>
    <dbReference type="NCBI Taxonomy" id="412755"/>
    <lineage>
        <taxon>unclassified sequences</taxon>
        <taxon>metagenomes</taxon>
        <taxon>ecological metagenomes</taxon>
    </lineage>
</organism>
<reference evidence="2" key="1">
    <citation type="journal article" date="2015" name="Nature">
        <title>Complex archaea that bridge the gap between prokaryotes and eukaryotes.</title>
        <authorList>
            <person name="Spang A."/>
            <person name="Saw J.H."/>
            <person name="Jorgensen S.L."/>
            <person name="Zaremba-Niedzwiedzka K."/>
            <person name="Martijn J."/>
            <person name="Lind A.E."/>
            <person name="van Eijk R."/>
            <person name="Schleper C."/>
            <person name="Guy L."/>
            <person name="Ettema T.J."/>
        </authorList>
    </citation>
    <scope>NUCLEOTIDE SEQUENCE</scope>
</reference>
<sequence>MTNNSKPRQLHLAFLDTVRAYELDAAKKYLPAGARGDESCSLLEVGAGTGVQAQRLTELGYTVSALDVENSSYRNVRCFDIVEYDGINIPLPDRSHDVVFSSHVLEHVIHLDEVLKETYRVLSDEGICVHLIPTPSCRAWTLASHYIWLARRIIQKVLTFKNRATSCEDAPRLPTNAEAWLWTLFPPKHGERGNTVTEVYYYSRRFWCKKFEDNNFDVIHMDSNHLFYTMANALGAGVSLELRCRMARVFGSACHIYVLKKKDAN</sequence>
<name>A0A0F9Y5P8_9ZZZZ</name>
<dbReference type="CDD" id="cd02440">
    <property type="entry name" value="AdoMet_MTases"/>
    <property type="match status" value="1"/>
</dbReference>
<dbReference type="EMBL" id="LAZR01000043">
    <property type="protein sequence ID" value="KKN99948.1"/>
    <property type="molecule type" value="Genomic_DNA"/>
</dbReference>
<gene>
    <name evidence="2" type="ORF">LCGC14_0130600</name>
</gene>
<dbReference type="Gene3D" id="3.40.50.150">
    <property type="entry name" value="Vaccinia Virus protein VP39"/>
    <property type="match status" value="1"/>
</dbReference>
<dbReference type="PANTHER" id="PTHR43591">
    <property type="entry name" value="METHYLTRANSFERASE"/>
    <property type="match status" value="1"/>
</dbReference>
<evidence type="ECO:0000259" key="1">
    <source>
        <dbReference type="Pfam" id="PF08241"/>
    </source>
</evidence>
<dbReference type="SUPFAM" id="SSF53335">
    <property type="entry name" value="S-adenosyl-L-methionine-dependent methyltransferases"/>
    <property type="match status" value="1"/>
</dbReference>
<accession>A0A0F9Y5P8</accession>
<comment type="caution">
    <text evidence="2">The sequence shown here is derived from an EMBL/GenBank/DDBJ whole genome shotgun (WGS) entry which is preliminary data.</text>
</comment>
<dbReference type="InterPro" id="IPR029063">
    <property type="entry name" value="SAM-dependent_MTases_sf"/>
</dbReference>
<protein>
    <recommendedName>
        <fullName evidence="1">Methyltransferase type 11 domain-containing protein</fullName>
    </recommendedName>
</protein>
<dbReference type="Pfam" id="PF08241">
    <property type="entry name" value="Methyltransf_11"/>
    <property type="match status" value="1"/>
</dbReference>
<evidence type="ECO:0000313" key="2">
    <source>
        <dbReference type="EMBL" id="KKN99948.1"/>
    </source>
</evidence>
<dbReference type="InterPro" id="IPR013216">
    <property type="entry name" value="Methyltransf_11"/>
</dbReference>
<dbReference type="GO" id="GO:0008757">
    <property type="term" value="F:S-adenosylmethionine-dependent methyltransferase activity"/>
    <property type="evidence" value="ECO:0007669"/>
    <property type="project" value="InterPro"/>
</dbReference>
<feature type="domain" description="Methyltransferase type 11" evidence="1">
    <location>
        <begin position="43"/>
        <end position="129"/>
    </location>
</feature>